<name>A0A813MFG3_9BILA</name>
<dbReference type="GO" id="GO:0005911">
    <property type="term" value="C:cell-cell junction"/>
    <property type="evidence" value="ECO:0007669"/>
    <property type="project" value="TreeGrafter"/>
</dbReference>
<feature type="domain" description="Ig-like" evidence="9">
    <location>
        <begin position="24"/>
        <end position="125"/>
    </location>
</feature>
<organism evidence="10 11">
    <name type="scientific">Brachionus calyciflorus</name>
    <dbReference type="NCBI Taxonomy" id="104777"/>
    <lineage>
        <taxon>Eukaryota</taxon>
        <taxon>Metazoa</taxon>
        <taxon>Spiralia</taxon>
        <taxon>Gnathifera</taxon>
        <taxon>Rotifera</taxon>
        <taxon>Eurotatoria</taxon>
        <taxon>Monogononta</taxon>
        <taxon>Pseudotrocha</taxon>
        <taxon>Ploima</taxon>
        <taxon>Brachionidae</taxon>
        <taxon>Brachionus</taxon>
    </lineage>
</organism>
<evidence type="ECO:0000313" key="10">
    <source>
        <dbReference type="EMBL" id="CAF0719295.1"/>
    </source>
</evidence>
<feature type="domain" description="Ig-like" evidence="9">
    <location>
        <begin position="352"/>
        <end position="431"/>
    </location>
</feature>
<evidence type="ECO:0000256" key="2">
    <source>
        <dbReference type="ARBA" id="ARBA00023136"/>
    </source>
</evidence>
<keyword evidence="4" id="KW-0325">Glycoprotein</keyword>
<dbReference type="InterPro" id="IPR007110">
    <property type="entry name" value="Ig-like_dom"/>
</dbReference>
<evidence type="ECO:0000256" key="5">
    <source>
        <dbReference type="ARBA" id="ARBA00023319"/>
    </source>
</evidence>
<keyword evidence="8" id="KW-0732">Signal</keyword>
<evidence type="ECO:0000256" key="1">
    <source>
        <dbReference type="ARBA" id="ARBA00004479"/>
    </source>
</evidence>
<comment type="subcellular location">
    <subcellularLocation>
        <location evidence="1">Membrane</location>
        <topology evidence="1">Single-pass type I membrane protein</topology>
    </subcellularLocation>
</comment>
<dbReference type="InterPro" id="IPR051275">
    <property type="entry name" value="Cell_adhesion_signaling"/>
</dbReference>
<dbReference type="GO" id="GO:0050839">
    <property type="term" value="F:cell adhesion molecule binding"/>
    <property type="evidence" value="ECO:0007669"/>
    <property type="project" value="TreeGrafter"/>
</dbReference>
<dbReference type="PANTHER" id="PTHR11640:SF31">
    <property type="entry name" value="IRREGULAR CHIASM C-ROUGHEST PROTEIN-RELATED"/>
    <property type="match status" value="1"/>
</dbReference>
<evidence type="ECO:0000256" key="7">
    <source>
        <dbReference type="SAM" id="Phobius"/>
    </source>
</evidence>
<dbReference type="Gene3D" id="2.60.40.10">
    <property type="entry name" value="Immunoglobulins"/>
    <property type="match status" value="3"/>
</dbReference>
<gene>
    <name evidence="10" type="ORF">OXX778_LOCUS2033</name>
</gene>
<accession>A0A813MFG3</accession>
<evidence type="ECO:0000313" key="11">
    <source>
        <dbReference type="Proteomes" id="UP000663879"/>
    </source>
</evidence>
<keyword evidence="3" id="KW-1015">Disulfide bond</keyword>
<evidence type="ECO:0000256" key="3">
    <source>
        <dbReference type="ARBA" id="ARBA00023157"/>
    </source>
</evidence>
<dbReference type="SMART" id="SM00409">
    <property type="entry name" value="IG"/>
    <property type="match status" value="2"/>
</dbReference>
<dbReference type="InterPro" id="IPR013783">
    <property type="entry name" value="Ig-like_fold"/>
</dbReference>
<reference evidence="10" key="1">
    <citation type="submission" date="2021-02" db="EMBL/GenBank/DDBJ databases">
        <authorList>
            <person name="Nowell W R."/>
        </authorList>
    </citation>
    <scope>NUCLEOTIDE SEQUENCE</scope>
    <source>
        <strain evidence="10">Ploen Becks lab</strain>
    </source>
</reference>
<keyword evidence="2 7" id="KW-0472">Membrane</keyword>
<feature type="chain" id="PRO_5032796138" description="Ig-like domain-containing protein" evidence="8">
    <location>
        <begin position="24"/>
        <end position="707"/>
    </location>
</feature>
<dbReference type="InterPro" id="IPR003599">
    <property type="entry name" value="Ig_sub"/>
</dbReference>
<dbReference type="GO" id="GO:0005886">
    <property type="term" value="C:plasma membrane"/>
    <property type="evidence" value="ECO:0007669"/>
    <property type="project" value="TreeGrafter"/>
</dbReference>
<dbReference type="GO" id="GO:0098609">
    <property type="term" value="P:cell-cell adhesion"/>
    <property type="evidence" value="ECO:0007669"/>
    <property type="project" value="TreeGrafter"/>
</dbReference>
<dbReference type="OrthoDB" id="6413693at2759"/>
<dbReference type="AlphaFoldDB" id="A0A813MFG3"/>
<evidence type="ECO:0000256" key="4">
    <source>
        <dbReference type="ARBA" id="ARBA00023180"/>
    </source>
</evidence>
<keyword evidence="7" id="KW-1133">Transmembrane helix</keyword>
<proteinExistence type="predicted"/>
<feature type="region of interest" description="Disordered" evidence="6">
    <location>
        <begin position="684"/>
        <end position="707"/>
    </location>
</feature>
<evidence type="ECO:0000259" key="9">
    <source>
        <dbReference type="PROSITE" id="PS50835"/>
    </source>
</evidence>
<evidence type="ECO:0000256" key="6">
    <source>
        <dbReference type="SAM" id="MobiDB-lite"/>
    </source>
</evidence>
<sequence length="707" mass="81317">MLIECHKSLYFLISLALLNIVNSLEIVNYPSDQFVNLYENAIFKCKIKDYKKENDIIEWCKNDFCTWGRLIELPDGRLKYKSLSKFYIIGDRKNGEWNLLLENVTSNDVGNYKCSVTRRNDQSVFKLSSNSASLKIMEKPSTIELNHPNSIEIILDKSQDIDCIVEKSVPDPSVTWFMLDTNIFNELISNKNNLNDKRSIRLVDKKNSSFRMNIFKSSNSVYINRLSLNGSMDLLNKTVIAIIEHPLIPEPVIKSVKIELKYPPILSISYEPKEPLEEDKTYTFYCNSKSDEEIKIPNNFYFMNENHKFQSINGSIKLKLNRKMNGSFLVCEDTNLIGKSIINYSLDIIYAPRFIHVPDPIIIVNKSTDSLRLKCKVDSNPKSEIFWVKNENEIIHKGENLLLNQDLNGEYECQAKTMGFDPVVSRVAVVNEGPPSIYGQNLYFFETNKELNIRFSVLSSPSYHSGPICYKIDMNTSSVLKIIYPSRNKEKYQIYEDDLNELKISTKFRLRITNPSEDDIGIYNCTFSNQFGDSFFKFEINKKAEPVNVSLALTLIIIFSIIISFLIMSILILICVQRKRNRNSMGKKSLPSVSDHSGYEQNDKLTNSQYQIFSCEKITVVNNGCMSKNLSDDRKIDNSFKKQSNQISLIMNDQNSLESLSECLKFPSDTQNLILIDKLKSISQSENSNGNNHQKANIYSSRFQTNV</sequence>
<dbReference type="PROSITE" id="PS50835">
    <property type="entry name" value="IG_LIKE"/>
    <property type="match status" value="2"/>
</dbReference>
<keyword evidence="11" id="KW-1185">Reference proteome</keyword>
<dbReference type="EMBL" id="CAJNOC010000146">
    <property type="protein sequence ID" value="CAF0719295.1"/>
    <property type="molecule type" value="Genomic_DNA"/>
</dbReference>
<dbReference type="SUPFAM" id="SSF48726">
    <property type="entry name" value="Immunoglobulin"/>
    <property type="match status" value="2"/>
</dbReference>
<feature type="signal peptide" evidence="8">
    <location>
        <begin position="1"/>
        <end position="23"/>
    </location>
</feature>
<dbReference type="InterPro" id="IPR036179">
    <property type="entry name" value="Ig-like_dom_sf"/>
</dbReference>
<keyword evidence="7" id="KW-0812">Transmembrane</keyword>
<feature type="transmembrane region" description="Helical" evidence="7">
    <location>
        <begin position="551"/>
        <end position="576"/>
    </location>
</feature>
<comment type="caution">
    <text evidence="10">The sequence shown here is derived from an EMBL/GenBank/DDBJ whole genome shotgun (WGS) entry which is preliminary data.</text>
</comment>
<dbReference type="PANTHER" id="PTHR11640">
    <property type="entry name" value="NEPHRIN"/>
    <property type="match status" value="1"/>
</dbReference>
<dbReference type="Proteomes" id="UP000663879">
    <property type="component" value="Unassembled WGS sequence"/>
</dbReference>
<evidence type="ECO:0000256" key="8">
    <source>
        <dbReference type="SAM" id="SignalP"/>
    </source>
</evidence>
<keyword evidence="5" id="KW-0393">Immunoglobulin domain</keyword>
<protein>
    <recommendedName>
        <fullName evidence="9">Ig-like domain-containing protein</fullName>
    </recommendedName>
</protein>